<keyword evidence="7" id="KW-1185">Reference proteome</keyword>
<dbReference type="PROSITE" id="PS50931">
    <property type="entry name" value="HTH_LYSR"/>
    <property type="match status" value="1"/>
</dbReference>
<dbReference type="FunFam" id="1.10.10.10:FF:000001">
    <property type="entry name" value="LysR family transcriptional regulator"/>
    <property type="match status" value="1"/>
</dbReference>
<evidence type="ECO:0000259" key="5">
    <source>
        <dbReference type="PROSITE" id="PS50931"/>
    </source>
</evidence>
<dbReference type="Pfam" id="PF00126">
    <property type="entry name" value="HTH_1"/>
    <property type="match status" value="1"/>
</dbReference>
<dbReference type="EMBL" id="CP042261">
    <property type="protein sequence ID" value="QDY69647.1"/>
    <property type="molecule type" value="Genomic_DNA"/>
</dbReference>
<dbReference type="KEGG" id="lit:FPZ52_08450"/>
<dbReference type="InterPro" id="IPR058163">
    <property type="entry name" value="LysR-type_TF_proteobact-type"/>
</dbReference>
<evidence type="ECO:0000313" key="6">
    <source>
        <dbReference type="EMBL" id="QDY69647.1"/>
    </source>
</evidence>
<dbReference type="OrthoDB" id="9812435at2"/>
<dbReference type="GO" id="GO:0003677">
    <property type="term" value="F:DNA binding"/>
    <property type="evidence" value="ECO:0007669"/>
    <property type="project" value="UniProtKB-KW"/>
</dbReference>
<dbReference type="PANTHER" id="PTHR30537:SF5">
    <property type="entry name" value="HTH-TYPE TRANSCRIPTIONAL ACTIVATOR TTDR-RELATED"/>
    <property type="match status" value="1"/>
</dbReference>
<dbReference type="SUPFAM" id="SSF46785">
    <property type="entry name" value="Winged helix' DNA-binding domain"/>
    <property type="match status" value="1"/>
</dbReference>
<protein>
    <submittedName>
        <fullName evidence="6">LysR family transcriptional regulator</fullName>
    </submittedName>
</protein>
<dbReference type="Gene3D" id="3.40.190.290">
    <property type="match status" value="1"/>
</dbReference>
<dbReference type="PANTHER" id="PTHR30537">
    <property type="entry name" value="HTH-TYPE TRANSCRIPTIONAL REGULATOR"/>
    <property type="match status" value="1"/>
</dbReference>
<dbReference type="Pfam" id="PF03466">
    <property type="entry name" value="LysR_substrate"/>
    <property type="match status" value="1"/>
</dbReference>
<keyword evidence="2" id="KW-0805">Transcription regulation</keyword>
<dbReference type="GO" id="GO:0003700">
    <property type="term" value="F:DNA-binding transcription factor activity"/>
    <property type="evidence" value="ECO:0007669"/>
    <property type="project" value="InterPro"/>
</dbReference>
<keyword evidence="4" id="KW-0804">Transcription</keyword>
<dbReference type="AlphaFoldDB" id="A0A5B8J532"/>
<evidence type="ECO:0000256" key="3">
    <source>
        <dbReference type="ARBA" id="ARBA00023125"/>
    </source>
</evidence>
<name>A0A5B8J532_9RHOB</name>
<dbReference type="Proteomes" id="UP000318483">
    <property type="component" value="Chromosome"/>
</dbReference>
<dbReference type="InterPro" id="IPR036390">
    <property type="entry name" value="WH_DNA-bd_sf"/>
</dbReference>
<gene>
    <name evidence="6" type="ORF">FPZ52_08450</name>
</gene>
<evidence type="ECO:0000256" key="1">
    <source>
        <dbReference type="ARBA" id="ARBA00009437"/>
    </source>
</evidence>
<dbReference type="CDD" id="cd08422">
    <property type="entry name" value="PBP2_CrgA_like"/>
    <property type="match status" value="1"/>
</dbReference>
<accession>A0A5B8J532</accession>
<reference evidence="6 7" key="1">
    <citation type="submission" date="2019-07" db="EMBL/GenBank/DDBJ databases">
        <title>Litoreibacter alkalisoli sp. nov., isolated from saline-alkaline soil.</title>
        <authorList>
            <person name="Wang S."/>
            <person name="Xu L."/>
            <person name="Xing Y.-T."/>
            <person name="Sun J.-Q."/>
        </authorList>
    </citation>
    <scope>NUCLEOTIDE SEQUENCE [LARGE SCALE GENOMIC DNA]</scope>
    <source>
        <strain evidence="6 7">LN3S51</strain>
    </source>
</reference>
<dbReference type="InterPro" id="IPR036388">
    <property type="entry name" value="WH-like_DNA-bd_sf"/>
</dbReference>
<sequence length="305" mass="33116">MVSGFENTDGPMDLNALREFCAVVSEGSFVAAARKLDTPKSTVSKRVQDLETALGVQLIERTTRRLSLTAEGALVLSKAERILSDADELRLSLKEPDERVNGHLRVAAPSLFGQCYLGRIAARSRQSYPDLTLEFVLTDSQPDLVEEGFDAAIRASTPFDSPLVSKPFAISRRIAVAAPTLMNEPLHHPQDLTDYPALLDGVGLIQTWYFTDGEQETSARVAGGLAVTSLPVLRDAARDGCGVALLPESMVQDDLTCGRLIDAVPGWTSLPTVFSLIYPSPQALTSRLRAFLDLLSSEFLEREPG</sequence>
<dbReference type="InterPro" id="IPR005119">
    <property type="entry name" value="LysR_subst-bd"/>
</dbReference>
<keyword evidence="3" id="KW-0238">DNA-binding</keyword>
<proteinExistence type="inferred from homology"/>
<organism evidence="6 7">
    <name type="scientific">Qingshengfaniella alkalisoli</name>
    <dbReference type="NCBI Taxonomy" id="2599296"/>
    <lineage>
        <taxon>Bacteria</taxon>
        <taxon>Pseudomonadati</taxon>
        <taxon>Pseudomonadota</taxon>
        <taxon>Alphaproteobacteria</taxon>
        <taxon>Rhodobacterales</taxon>
        <taxon>Paracoccaceae</taxon>
        <taxon>Qingshengfaniella</taxon>
    </lineage>
</organism>
<dbReference type="Gene3D" id="1.10.10.10">
    <property type="entry name" value="Winged helix-like DNA-binding domain superfamily/Winged helix DNA-binding domain"/>
    <property type="match status" value="1"/>
</dbReference>
<feature type="domain" description="HTH lysR-type" evidence="5">
    <location>
        <begin position="12"/>
        <end position="69"/>
    </location>
</feature>
<comment type="similarity">
    <text evidence="1">Belongs to the LysR transcriptional regulatory family.</text>
</comment>
<evidence type="ECO:0000256" key="4">
    <source>
        <dbReference type="ARBA" id="ARBA00023163"/>
    </source>
</evidence>
<evidence type="ECO:0000313" key="7">
    <source>
        <dbReference type="Proteomes" id="UP000318483"/>
    </source>
</evidence>
<evidence type="ECO:0000256" key="2">
    <source>
        <dbReference type="ARBA" id="ARBA00023015"/>
    </source>
</evidence>
<dbReference type="SUPFAM" id="SSF53850">
    <property type="entry name" value="Periplasmic binding protein-like II"/>
    <property type="match status" value="1"/>
</dbReference>
<dbReference type="InterPro" id="IPR000847">
    <property type="entry name" value="LysR_HTH_N"/>
</dbReference>